<evidence type="ECO:0000313" key="1">
    <source>
        <dbReference type="EMBL" id="CUO07047.1"/>
    </source>
</evidence>
<reference evidence="1 2" key="1">
    <citation type="submission" date="2015-09" db="EMBL/GenBank/DDBJ databases">
        <authorList>
            <consortium name="Pathogen Informatics"/>
        </authorList>
    </citation>
    <scope>NUCLEOTIDE SEQUENCE [LARGE SCALE GENOMIC DNA]</scope>
    <source>
        <strain evidence="1 2">2789STDY5608850</strain>
    </source>
</reference>
<organism evidence="1 2">
    <name type="scientific">Hungatella hathewayi</name>
    <dbReference type="NCBI Taxonomy" id="154046"/>
    <lineage>
        <taxon>Bacteria</taxon>
        <taxon>Bacillati</taxon>
        <taxon>Bacillota</taxon>
        <taxon>Clostridia</taxon>
        <taxon>Lachnospirales</taxon>
        <taxon>Lachnospiraceae</taxon>
        <taxon>Hungatella</taxon>
    </lineage>
</organism>
<dbReference type="RefSeq" id="WP_055654295.1">
    <property type="nucleotide sequence ID" value="NZ_CABIXC010000003.1"/>
</dbReference>
<gene>
    <name evidence="1" type="ORF">ERS852407_01809</name>
</gene>
<accession>A0A174C2K1</accession>
<name>A0A174C2K1_9FIRM</name>
<dbReference type="Proteomes" id="UP000095651">
    <property type="component" value="Unassembled WGS sequence"/>
</dbReference>
<protein>
    <submittedName>
        <fullName evidence="1">Uncharacterized protein</fullName>
    </submittedName>
</protein>
<dbReference type="EMBL" id="CYZE01000003">
    <property type="protein sequence ID" value="CUO07047.1"/>
    <property type="molecule type" value="Genomic_DNA"/>
</dbReference>
<proteinExistence type="predicted"/>
<sequence>MAYEVGGRADKYGNRFEYNWTINKLLDVLNEKISYVIIEAIGDDEKGVDLWIGNSNGIREGQQCKGRTGSEEYWTYSSVNTKGIFTNWKQQLERSKACKVSLVSPLPFTLFEDLTQRARDTDISKSIDFYQYQIRGSGVKTVTLFHQYCDVMGLDCNKEDDLSLAVDYLSRTYCRQEGDYEQKEILLAKINLLFVGDEDSIYSKFLELILTKDVYGKPIDALMLTEFCKSKNVVFRDLSNDDRLLPAMIDLNHEYKETFRSLSTGRIMRSEAAVCMRSILNGDSVIIHGQAGVGKSGCTENIIQSCENLGILYLAIKLDKRIPKNTTEIWGKSMGLQASVSHCLDAMSKDKNAVLILDQLDALRWTQAHSGEALAICENIIREVEVINIERTNKISIVMVCRSYDLDNDRNIKNIFESARTKIKWKKVCIGKLQDDTVKNIVGANYDFFPTKMRELLSIASNLYIWEQLDEEQKKIEVNTTTQLVQEWWKQLKSKADRSGLSSDTLEQIKEHFVEFCDKFGRINVPVSRLKMPQDYCDFLQSNGFVIVSGNIVSLVHQSVLDCFFSEYMLDSFYGGNKVADIIGVKEKQTPGRRYQVQMFLQQLLEESKSDFLQVGEELLTLPNIRYSFKYVFLELLSQIAEPDEDVFEIVHKYLRIAEWENSFFNIVVRGKKAYVSKLRECGELENWINVENKVNKVIELYASISPDYADNDINFLEKYVLAGEEGEGWFRCFLRDVNEGNDKFFELKMKFYEKFPEYLDRNIDIISMMKMCEIRIVKVLALMLKYRAKKNERNLYRYEEEYVLEDSNMLIREYRKVIEILMPFIPTDEQSVYSEWSSKYFYKATLERACIQIVKKANKQFAQQEPEILLGVLSNYMGTGNALHNEIVLDALLYFPNSYMDYIISYLCKFFDKAILEYTSGNGNQLLLAKRVIEKYSMQCKDIVYFELENKIIHFIPSDAKERLKNRMECNKNKTQNGGVVYWKYWGDLQRELLNALPNWRMSREARNLKQVLDREFNGYSIYRYDVNGCVKNVISPVSGKKLSFYVWKSIISNKKIPTDDHKSWKETKNAYIESSLRNFASDFRQAVSDAPMQFWLGMSVCGEEVQGVFVDAFVSGLTYSEKLDEIDNFEIEKVFRKFGYDYKSKRAMLYCEIIEKKQDIIWSEYVLKMLKDIAENHQNPCIGEIEVKTDDDKDAHTVEMIEANLINSVRGVAAKAIGHILWNCKEFLSAFKHTIEILTNDENPIIRYSSLYALWPSYNIDRDWAKNEIVKVFLSDYRMLGFRDRSMLFLLHDEYSEQLSSVLLMGFYSDDKHLQQFHGYTISEMYMHYGEYSEVINDFYNLNNIQRSAIVHMFAIYLGVEQHKESAKCGLLKFLEHINYAEIENTWTHIFDEHRLVISEDKEFLMRIMTSGIEQKLLDSFIRYIEENGRLLEFSDIIFNMSYCILENISEMEDNIWEIKRDIPKLVLALYDETSAGKTKREKEISLQCLDIWDLLFEKQIGNTRILSKKMMEL</sequence>
<evidence type="ECO:0000313" key="2">
    <source>
        <dbReference type="Proteomes" id="UP000095651"/>
    </source>
</evidence>